<keyword evidence="1" id="KW-0677">Repeat</keyword>
<reference evidence="2" key="1">
    <citation type="submission" date="2023-08" db="EMBL/GenBank/DDBJ databases">
        <authorList>
            <person name="Chen Y."/>
            <person name="Shah S."/>
            <person name="Dougan E. K."/>
            <person name="Thang M."/>
            <person name="Chan C."/>
        </authorList>
    </citation>
    <scope>NUCLEOTIDE SEQUENCE</scope>
</reference>
<evidence type="ECO:0000313" key="3">
    <source>
        <dbReference type="Proteomes" id="UP001178507"/>
    </source>
</evidence>
<organism evidence="2 3">
    <name type="scientific">Effrenium voratum</name>
    <dbReference type="NCBI Taxonomy" id="2562239"/>
    <lineage>
        <taxon>Eukaryota</taxon>
        <taxon>Sar</taxon>
        <taxon>Alveolata</taxon>
        <taxon>Dinophyceae</taxon>
        <taxon>Suessiales</taxon>
        <taxon>Symbiodiniaceae</taxon>
        <taxon>Effrenium</taxon>
    </lineage>
</organism>
<evidence type="ECO:0008006" key="4">
    <source>
        <dbReference type="Google" id="ProtNLM"/>
    </source>
</evidence>
<comment type="caution">
    <text evidence="2">The sequence shown here is derived from an EMBL/GenBank/DDBJ whole genome shotgun (WGS) entry which is preliminary data.</text>
</comment>
<dbReference type="PANTHER" id="PTHR47936">
    <property type="entry name" value="PPR_LONG DOMAIN-CONTAINING PROTEIN"/>
    <property type="match status" value="1"/>
</dbReference>
<name>A0AA36IAY4_9DINO</name>
<evidence type="ECO:0000256" key="1">
    <source>
        <dbReference type="ARBA" id="ARBA00022737"/>
    </source>
</evidence>
<gene>
    <name evidence="2" type="ORF">EVOR1521_LOCUS10506</name>
</gene>
<evidence type="ECO:0000313" key="2">
    <source>
        <dbReference type="EMBL" id="CAJ1383365.1"/>
    </source>
</evidence>
<dbReference type="PANTHER" id="PTHR47936:SF1">
    <property type="entry name" value="PENTATRICOPEPTIDE REPEAT-CONTAINING PROTEIN GUN1, CHLOROPLASTIC"/>
    <property type="match status" value="1"/>
</dbReference>
<proteinExistence type="predicted"/>
<keyword evidence="3" id="KW-1185">Reference proteome</keyword>
<dbReference type="AlphaFoldDB" id="A0AA36IAY4"/>
<dbReference type="Proteomes" id="UP001178507">
    <property type="component" value="Unassembled WGS sequence"/>
</dbReference>
<dbReference type="InterPro" id="IPR011990">
    <property type="entry name" value="TPR-like_helical_dom_sf"/>
</dbReference>
<feature type="non-terminal residue" evidence="2">
    <location>
        <position position="432"/>
    </location>
</feature>
<accession>A0AA36IAY4</accession>
<dbReference type="Gene3D" id="1.25.40.10">
    <property type="entry name" value="Tetratricopeptide repeat domain"/>
    <property type="match status" value="3"/>
</dbReference>
<dbReference type="EMBL" id="CAUJNA010001008">
    <property type="protein sequence ID" value="CAJ1383365.1"/>
    <property type="molecule type" value="Genomic_DNA"/>
</dbReference>
<protein>
    <recommendedName>
        <fullName evidence="4">Pentatricopeptide repeat-containing protein, chloroplastic</fullName>
    </recommendedName>
</protein>
<sequence>MCRQTAMRRKSAEERQLGMRVVKTLGACGRRKAWAEALDIMAGLQTDGHCPDAISTNALLGACAKAGRWRAAEVPQDTVAYTSAVSAFALRSSWQRAAQLLEMAQDCGLRCDVVLRSAAASACEKGGAWRSAVQLADSGQDTQLLNIALLAATRRGSRATWASALAHVAAMTPRSLRRDGFTFSPLQNLGWARALELLRFLRSCSLRGEAALGNLLAPPWRQSVDLLGVMGADLRQDAANFNAAGSACGKAAWEQAFKLLLGNISLRRSAVSFGAALDATPWSRGVEILEQMMREQVQMTAWHLRAYASAAGFGSGAWRCAAEVLRMLRSRGLRQDHLCCSAVLDACSRSDWRQTVTCLWRMQETCVQQSCASFTAAISCCQSWPIACRAFGHMARIHLEADALSFGSTVSVPELQSAACPNLLGFWPAPGG</sequence>